<dbReference type="InterPro" id="IPR021582">
    <property type="entry name" value="Aim21"/>
</dbReference>
<feature type="region of interest" description="Disordered" evidence="1">
    <location>
        <begin position="1"/>
        <end position="76"/>
    </location>
</feature>
<feature type="compositionally biased region" description="Polar residues" evidence="1">
    <location>
        <begin position="654"/>
        <end position="668"/>
    </location>
</feature>
<sequence>MPQVPSRSVVAHAQEQNNSASVLGADKPKIPSRPSDKRLGRSISPSQENYARSPLTKAPLNLNKDPDGNHHSANYSTRFTDTENCHQLSIRLPSIGQEGTEYADVYISQDENLNKLSLNNKDVNNSDQFLKPGPTNPNSEVKSLASTMDHKDFRKESVIATSNVNNGIDSQVSDSCKNTQGIPQIGLFVPMYPNAGDVQAPSQSLAISTVPDTSTDYNKAESKYFSQRLNGRGQEIPSDAYGRYGHGFISQDLFDKAYYKKHPELFKKEIGSYGEMRPEWALSSEDLNKIVQDTATNGTGIGSSTASFAAPSEQVGFKVSEEYICRISSPKSQPQPHTSHSNITEFQDMTPSVRKLSTTTLNLKVEASRSISQIPEQKNVTLENSQDSDVIHISDPLRSSNEINRAARLSSATDIVEYNTEFEKIDDDHQYKAPILAPDEVAKQPLDRELQPAVFPMNKNIENFREEPIYTPLTTYCNSLSKNLATAEGSPCSTPSIPQEDFNRYEPLFPEEEKASLNDHNPSRSLEILKRFEMSQRFPGQDVWEDTPSSLQYTTTVSAPQLPEEKKINECKELGTETPAQAFARRQEKMAEQGVRDNIFHQEKKNQFESNGQTESKSLFETTNHRFPSRDIWEDTPDSLLLQTTVANTQIEVETSNLDSEQKSTLSRENSKSRKSNGILTTNESLDNRKPENKLNLESTSTIHSTTLDSTISQESSLSSRQEALENIVKNSIKNHTSSVQIKAKPQVPARPARLISSNSSGSLSTCSNPSLEVTGKIKPQIPSRPVGGKIAALQGGFMMDLNKRLQLGPQPSRKEIPKDEYQNVEKDNAPLLDPRKSRARGPVRRAPNKAQLTNSVPTNLPKEKDMGISQTLTIWSYDPELEYLKV</sequence>
<comment type="caution">
    <text evidence="2">The sequence shown here is derived from an EMBL/GenBank/DDBJ whole genome shotgun (WGS) entry which is preliminary data.</text>
</comment>
<gene>
    <name evidence="2" type="ORF">EV44_g5833</name>
</gene>
<dbReference type="EMBL" id="JNVN01002143">
    <property type="protein sequence ID" value="KHJ32353.1"/>
    <property type="molecule type" value="Genomic_DNA"/>
</dbReference>
<feature type="region of interest" description="Disordered" evidence="1">
    <location>
        <begin position="738"/>
        <end position="768"/>
    </location>
</feature>
<feature type="compositionally biased region" description="Basic and acidic residues" evidence="1">
    <location>
        <begin position="813"/>
        <end position="837"/>
    </location>
</feature>
<dbReference type="AlphaFoldDB" id="A0A0B1P267"/>
<feature type="compositionally biased region" description="Basic and acidic residues" evidence="1">
    <location>
        <begin position="686"/>
        <end position="695"/>
    </location>
</feature>
<feature type="compositionally biased region" description="Basic and acidic residues" evidence="1">
    <location>
        <begin position="26"/>
        <end position="39"/>
    </location>
</feature>
<feature type="region of interest" description="Disordered" evidence="1">
    <location>
        <begin position="809"/>
        <end position="864"/>
    </location>
</feature>
<evidence type="ECO:0000256" key="1">
    <source>
        <dbReference type="SAM" id="MobiDB-lite"/>
    </source>
</evidence>
<dbReference type="Pfam" id="PF11489">
    <property type="entry name" value="Aim21"/>
    <property type="match status" value="1"/>
</dbReference>
<feature type="compositionally biased region" description="Basic residues" evidence="1">
    <location>
        <begin position="838"/>
        <end position="848"/>
    </location>
</feature>
<proteinExistence type="predicted"/>
<organism evidence="2 3">
    <name type="scientific">Uncinula necator</name>
    <name type="common">Grape powdery mildew</name>
    <dbReference type="NCBI Taxonomy" id="52586"/>
    <lineage>
        <taxon>Eukaryota</taxon>
        <taxon>Fungi</taxon>
        <taxon>Dikarya</taxon>
        <taxon>Ascomycota</taxon>
        <taxon>Pezizomycotina</taxon>
        <taxon>Leotiomycetes</taxon>
        <taxon>Erysiphales</taxon>
        <taxon>Erysiphaceae</taxon>
        <taxon>Erysiphe</taxon>
    </lineage>
</organism>
<feature type="compositionally biased region" description="Low complexity" evidence="1">
    <location>
        <begin position="757"/>
        <end position="768"/>
    </location>
</feature>
<dbReference type="STRING" id="52586.A0A0B1P267"/>
<reference evidence="2 3" key="1">
    <citation type="journal article" date="2014" name="BMC Genomics">
        <title>Adaptive genomic structural variation in the grape powdery mildew pathogen, Erysiphe necator.</title>
        <authorList>
            <person name="Jones L."/>
            <person name="Riaz S."/>
            <person name="Morales-Cruz A."/>
            <person name="Amrine K.C."/>
            <person name="McGuire B."/>
            <person name="Gubler W.D."/>
            <person name="Walker M.A."/>
            <person name="Cantu D."/>
        </authorList>
    </citation>
    <scope>NUCLEOTIDE SEQUENCE [LARGE SCALE GENOMIC DNA]</scope>
    <source>
        <strain evidence="3">c</strain>
    </source>
</reference>
<feature type="region of interest" description="Disordered" evidence="1">
    <location>
        <begin position="602"/>
        <end position="623"/>
    </location>
</feature>
<accession>A0A0B1P267</accession>
<dbReference type="HOGENOM" id="CLU_009400_0_0_1"/>
<dbReference type="OMA" id="PRPDWAM"/>
<evidence type="ECO:0000313" key="2">
    <source>
        <dbReference type="EMBL" id="KHJ32353.1"/>
    </source>
</evidence>
<keyword evidence="3" id="KW-1185">Reference proteome</keyword>
<feature type="region of interest" description="Disordered" evidence="1">
    <location>
        <begin position="654"/>
        <end position="702"/>
    </location>
</feature>
<name>A0A0B1P267_UNCNE</name>
<protein>
    <submittedName>
        <fullName evidence="2">Uncharacterized protein</fullName>
    </submittedName>
</protein>
<dbReference type="Proteomes" id="UP000030854">
    <property type="component" value="Unassembled WGS sequence"/>
</dbReference>
<evidence type="ECO:0000313" key="3">
    <source>
        <dbReference type="Proteomes" id="UP000030854"/>
    </source>
</evidence>
<feature type="compositionally biased region" description="Polar residues" evidence="1">
    <location>
        <begin position="608"/>
        <end position="623"/>
    </location>
</feature>
<feature type="compositionally biased region" description="Polar residues" evidence="1">
    <location>
        <begin position="676"/>
        <end position="685"/>
    </location>
</feature>